<evidence type="ECO:0000313" key="1">
    <source>
        <dbReference type="EMBL" id="MCB4880345.1"/>
    </source>
</evidence>
<dbReference type="EMBL" id="JAHXEI010000003">
    <property type="protein sequence ID" value="MCB4880345.1"/>
    <property type="molecule type" value="Genomic_DNA"/>
</dbReference>
<reference evidence="1" key="1">
    <citation type="submission" date="2021-07" db="EMBL/GenBank/DDBJ databases">
        <title>Xylan utilisation by Bifidobacterium pseudocatenulatum.</title>
        <authorList>
            <person name="Watanabe Y."/>
        </authorList>
    </citation>
    <scope>NUCLEOTIDE SEQUENCE</scope>
    <source>
        <strain evidence="1">YIT12824</strain>
    </source>
</reference>
<gene>
    <name evidence="1" type="ORF">KZP06_06365</name>
</gene>
<protein>
    <recommendedName>
        <fullName evidence="3">SWIM-type domain-containing protein</fullName>
    </recommendedName>
</protein>
<organism evidence="1 2">
    <name type="scientific">Bifidobacterium pseudocatenulatum</name>
    <dbReference type="NCBI Taxonomy" id="28026"/>
    <lineage>
        <taxon>Bacteria</taxon>
        <taxon>Bacillati</taxon>
        <taxon>Actinomycetota</taxon>
        <taxon>Actinomycetes</taxon>
        <taxon>Bifidobacteriales</taxon>
        <taxon>Bifidobacteriaceae</taxon>
        <taxon>Bifidobacterium</taxon>
    </lineage>
</organism>
<evidence type="ECO:0000313" key="2">
    <source>
        <dbReference type="Proteomes" id="UP001197735"/>
    </source>
</evidence>
<evidence type="ECO:0008006" key="3">
    <source>
        <dbReference type="Google" id="ProtNLM"/>
    </source>
</evidence>
<sequence length="193" mass="22777">MFKVTCKELDLLPRYACRSIEFILNQKKNIQKFCTKQTEVGNYFEIMLKQLPQDDFWKTQLCRYIAENETAQEIIFKYCNIANRWFFCKNSMRGPGYKESLDNYLNFVGNNEKRYIYFLSDVEFKQKIVCISNDVEGVSLKDETNFSVFVPGLIDFSDCEDADFYIFNSQGCTRNSYKYEGCKHGVLVLKKIL</sequence>
<dbReference type="Proteomes" id="UP001197735">
    <property type="component" value="Unassembled WGS sequence"/>
</dbReference>
<dbReference type="RefSeq" id="WP_226590068.1">
    <property type="nucleotide sequence ID" value="NZ_JAHXEI010000003.1"/>
</dbReference>
<name>A0AAW4TZR0_BIFPS</name>
<comment type="caution">
    <text evidence="1">The sequence shown here is derived from an EMBL/GenBank/DDBJ whole genome shotgun (WGS) entry which is preliminary data.</text>
</comment>
<proteinExistence type="predicted"/>
<accession>A0AAW4TZR0</accession>
<dbReference type="AlphaFoldDB" id="A0AAW4TZR0"/>